<feature type="domain" description="TfoX N-terminal" evidence="2">
    <location>
        <begin position="19"/>
        <end position="101"/>
    </location>
</feature>
<dbReference type="GO" id="GO:0008168">
    <property type="term" value="F:methyltransferase activity"/>
    <property type="evidence" value="ECO:0007669"/>
    <property type="project" value="UniProtKB-KW"/>
</dbReference>
<name>A0ABR4ZCV7_9NOCA</name>
<dbReference type="Gene3D" id="3.30.1460.30">
    <property type="entry name" value="YgaC/TfoX-N like chaperone"/>
    <property type="match status" value="1"/>
</dbReference>
<dbReference type="Pfam" id="PF04993">
    <property type="entry name" value="TfoX_N"/>
    <property type="match status" value="1"/>
</dbReference>
<dbReference type="RefSeq" id="WP_043673374.1">
    <property type="nucleotide sequence ID" value="NZ_BDCI01000020.1"/>
</dbReference>
<dbReference type="Proteomes" id="UP000031364">
    <property type="component" value="Unassembled WGS sequence"/>
</dbReference>
<evidence type="ECO:0000256" key="1">
    <source>
        <dbReference type="SAM" id="MobiDB-lite"/>
    </source>
</evidence>
<dbReference type="GO" id="GO:0032259">
    <property type="term" value="P:methylation"/>
    <property type="evidence" value="ECO:0007669"/>
    <property type="project" value="UniProtKB-KW"/>
</dbReference>
<proteinExistence type="predicted"/>
<evidence type="ECO:0000313" key="3">
    <source>
        <dbReference type="EMBL" id="KIA63187.1"/>
    </source>
</evidence>
<evidence type="ECO:0000259" key="2">
    <source>
        <dbReference type="Pfam" id="PF04993"/>
    </source>
</evidence>
<organism evidence="3 4">
    <name type="scientific">Nocardia vulneris</name>
    <dbReference type="NCBI Taxonomy" id="1141657"/>
    <lineage>
        <taxon>Bacteria</taxon>
        <taxon>Bacillati</taxon>
        <taxon>Actinomycetota</taxon>
        <taxon>Actinomycetes</taxon>
        <taxon>Mycobacteriales</taxon>
        <taxon>Nocardiaceae</taxon>
        <taxon>Nocardia</taxon>
    </lineage>
</organism>
<protein>
    <submittedName>
        <fullName evidence="3">RNA methyltransferase</fullName>
    </submittedName>
</protein>
<sequence>MAYDEELADRIRLMITPGPQLSERKMFGGLAFLIGGHMAVAASGQGGLLVRVDPREHDDLLARDIVRPMVMGGREMVGWLRVTAEAADDDAVLREWVERGVGYARSLPPKQKPGTSRGLAGGR</sequence>
<gene>
    <name evidence="3" type="ORF">FG87_21385</name>
</gene>
<dbReference type="SUPFAM" id="SSF159894">
    <property type="entry name" value="YgaC/TfoX-N like"/>
    <property type="match status" value="1"/>
</dbReference>
<keyword evidence="3" id="KW-0808">Transferase</keyword>
<keyword evidence="3" id="KW-0489">Methyltransferase</keyword>
<keyword evidence="4" id="KW-1185">Reference proteome</keyword>
<dbReference type="EMBL" id="JNFP01000025">
    <property type="protein sequence ID" value="KIA63187.1"/>
    <property type="molecule type" value="Genomic_DNA"/>
</dbReference>
<feature type="region of interest" description="Disordered" evidence="1">
    <location>
        <begin position="104"/>
        <end position="123"/>
    </location>
</feature>
<dbReference type="InterPro" id="IPR007076">
    <property type="entry name" value="TfoX_N"/>
</dbReference>
<reference evidence="3 4" key="1">
    <citation type="journal article" date="2014" name="Int. J. Syst. Evol. Microbiol.">
        <title>Nocardia vulneris sp. nov., isolated from wounds of human patients in North America.</title>
        <authorList>
            <person name="Lasker B.A."/>
            <person name="Bell M."/>
            <person name="Klenk H.P."/>
            <person name="Sproer C."/>
            <person name="Schumann C."/>
            <person name="Schumann P."/>
            <person name="Brown J.M."/>
        </authorList>
    </citation>
    <scope>NUCLEOTIDE SEQUENCE [LARGE SCALE GENOMIC DNA]</scope>
    <source>
        <strain evidence="3 4">W9851</strain>
    </source>
</reference>
<comment type="caution">
    <text evidence="3">The sequence shown here is derived from an EMBL/GenBank/DDBJ whole genome shotgun (WGS) entry which is preliminary data.</text>
</comment>
<evidence type="ECO:0000313" key="4">
    <source>
        <dbReference type="Proteomes" id="UP000031364"/>
    </source>
</evidence>
<accession>A0ABR4ZCV7</accession>